<reference evidence="2 3" key="1">
    <citation type="submission" date="2013-02" db="EMBL/GenBank/DDBJ databases">
        <title>The complete genome sequence of Corynebacterium vitaeruminis DSM 20294.</title>
        <authorList>
            <person name="Ruckert C."/>
            <person name="Albersmeier A."/>
            <person name="Kalinowski J."/>
        </authorList>
    </citation>
    <scope>NUCLEOTIDE SEQUENCE [LARGE SCALE GENOMIC DNA]</scope>
    <source>
        <strain evidence="3">ATCC 10234</strain>
    </source>
</reference>
<dbReference type="PANTHER" id="PTHR33169">
    <property type="entry name" value="PADR-FAMILY TRANSCRIPTIONAL REGULATOR"/>
    <property type="match status" value="1"/>
</dbReference>
<dbReference type="SUPFAM" id="SSF46785">
    <property type="entry name" value="Winged helix' DNA-binding domain"/>
    <property type="match status" value="1"/>
</dbReference>
<dbReference type="InterPro" id="IPR036390">
    <property type="entry name" value="WH_DNA-bd_sf"/>
</dbReference>
<organism evidence="2 3">
    <name type="scientific">Corynebacterium vitaeruminis DSM 20294</name>
    <dbReference type="NCBI Taxonomy" id="1224164"/>
    <lineage>
        <taxon>Bacteria</taxon>
        <taxon>Bacillati</taxon>
        <taxon>Actinomycetota</taxon>
        <taxon>Actinomycetes</taxon>
        <taxon>Mycobacteriales</taxon>
        <taxon>Corynebacteriaceae</taxon>
        <taxon>Corynebacterium</taxon>
    </lineage>
</organism>
<dbReference type="HOGENOM" id="CLU_063440_3_1_11"/>
<name>W5XWY5_9CORY</name>
<dbReference type="PANTHER" id="PTHR33169:SF14">
    <property type="entry name" value="TRANSCRIPTIONAL REGULATOR RV3488"/>
    <property type="match status" value="1"/>
</dbReference>
<dbReference type="InterPro" id="IPR052509">
    <property type="entry name" value="Metal_resp_DNA-bind_regulator"/>
</dbReference>
<dbReference type="AlphaFoldDB" id="W5XWY5"/>
<accession>W5XWY5</accession>
<dbReference type="PATRIC" id="fig|1224164.3.peg.57"/>
<dbReference type="EMBL" id="CP004353">
    <property type="protein sequence ID" value="AHI21452.1"/>
    <property type="molecule type" value="Genomic_DNA"/>
</dbReference>
<dbReference type="Gene3D" id="1.10.10.10">
    <property type="entry name" value="Winged helix-like DNA-binding domain superfamily/Winged helix DNA-binding domain"/>
    <property type="match status" value="1"/>
</dbReference>
<dbReference type="STRING" id="1224164.B843_00280"/>
<proteinExistence type="predicted"/>
<feature type="domain" description="Transcription regulator PadR N-terminal" evidence="1">
    <location>
        <begin position="19"/>
        <end position="88"/>
    </location>
</feature>
<protein>
    <submittedName>
        <fullName evidence="2">Transcriptional regulator, PadR family protein</fullName>
    </submittedName>
</protein>
<dbReference type="InterPro" id="IPR036388">
    <property type="entry name" value="WH-like_DNA-bd_sf"/>
</dbReference>
<sequence length="115" mass="13015">MAKKSPQTQLRKGVLELAILTLIAREELYGAALLARLEEYPNLAAPSGTIYPLLSRLTANNLITSRWEESPKGPPRKYYSLTDEGRQMQRQLHDDFTQLTEDMNHLLEGGLNVHP</sequence>
<evidence type="ECO:0000313" key="2">
    <source>
        <dbReference type="EMBL" id="AHI21452.1"/>
    </source>
</evidence>
<gene>
    <name evidence="2" type="ORF">B843_00280</name>
</gene>
<dbReference type="InterPro" id="IPR005149">
    <property type="entry name" value="Tscrpt_reg_PadR_N"/>
</dbReference>
<evidence type="ECO:0000313" key="3">
    <source>
        <dbReference type="Proteomes" id="UP000019222"/>
    </source>
</evidence>
<dbReference type="Pfam" id="PF03551">
    <property type="entry name" value="PadR"/>
    <property type="match status" value="1"/>
</dbReference>
<dbReference type="RefSeq" id="WP_025251529.1">
    <property type="nucleotide sequence ID" value="NZ_CP004353.1"/>
</dbReference>
<keyword evidence="3" id="KW-1185">Reference proteome</keyword>
<dbReference type="eggNOG" id="COG1695">
    <property type="taxonomic scope" value="Bacteria"/>
</dbReference>
<evidence type="ECO:0000259" key="1">
    <source>
        <dbReference type="Pfam" id="PF03551"/>
    </source>
</evidence>
<dbReference type="KEGG" id="cvt:B843_00280"/>
<dbReference type="Proteomes" id="UP000019222">
    <property type="component" value="Chromosome"/>
</dbReference>